<feature type="domain" description="Integrase zinc-binding" evidence="1">
    <location>
        <begin position="2"/>
        <end position="50"/>
    </location>
</feature>
<dbReference type="Pfam" id="PF17921">
    <property type="entry name" value="Integrase_H2C2"/>
    <property type="match status" value="1"/>
</dbReference>
<dbReference type="EMBL" id="GEMB01005614">
    <property type="protein sequence ID" value="JAR97708.1"/>
    <property type="molecule type" value="Transcribed_RNA"/>
</dbReference>
<dbReference type="InterPro" id="IPR041588">
    <property type="entry name" value="Integrase_H2C2"/>
</dbReference>
<protein>
    <submittedName>
        <fullName evidence="2">Gag pol polyprotein</fullName>
    </submittedName>
</protein>
<reference evidence="2" key="2">
    <citation type="journal article" date="2017" name="J. Med. Entomol.">
        <title>Transcriptome Analysis of the Triatoma infestans (Hemiptera: Reduviidae) Integument.</title>
        <authorList>
            <person name="Calderon-Fernandez G.M."/>
            <person name="Moriconi D.E."/>
            <person name="Dulbecco A.B."/>
            <person name="Juarez M.P."/>
        </authorList>
    </citation>
    <scope>NUCLEOTIDE SEQUENCE</scope>
    <source>
        <strain evidence="2">Int1</strain>
        <tissue evidence="2">Integument</tissue>
    </source>
</reference>
<evidence type="ECO:0000259" key="1">
    <source>
        <dbReference type="Pfam" id="PF17921"/>
    </source>
</evidence>
<organism evidence="2">
    <name type="scientific">Triatoma infestans</name>
    <name type="common">Assassin bug</name>
    <dbReference type="NCBI Taxonomy" id="30076"/>
    <lineage>
        <taxon>Eukaryota</taxon>
        <taxon>Metazoa</taxon>
        <taxon>Ecdysozoa</taxon>
        <taxon>Arthropoda</taxon>
        <taxon>Hexapoda</taxon>
        <taxon>Insecta</taxon>
        <taxon>Pterygota</taxon>
        <taxon>Neoptera</taxon>
        <taxon>Paraneoptera</taxon>
        <taxon>Hemiptera</taxon>
        <taxon>Heteroptera</taxon>
        <taxon>Panheteroptera</taxon>
        <taxon>Cimicomorpha</taxon>
        <taxon>Reduviidae</taxon>
        <taxon>Triatominae</taxon>
        <taxon>Triatoma</taxon>
    </lineage>
</organism>
<name>A0A170WI25_TRIIF</name>
<evidence type="ECO:0000313" key="2">
    <source>
        <dbReference type="EMBL" id="JAR97708.1"/>
    </source>
</evidence>
<accession>A0A170WI25</accession>
<reference evidence="2" key="1">
    <citation type="submission" date="2016-04" db="EMBL/GenBank/DDBJ databases">
        <authorList>
            <person name="Calderon-Fernandez G.M.Sr."/>
        </authorList>
    </citation>
    <scope>NUCLEOTIDE SEQUENCE</scope>
    <source>
        <strain evidence="2">Int1</strain>
        <tissue evidence="2">Integument</tissue>
    </source>
</reference>
<dbReference type="Gene3D" id="1.10.340.70">
    <property type="match status" value="1"/>
</dbReference>
<dbReference type="AlphaFoldDB" id="A0A170WI25"/>
<proteinExistence type="predicted"/>
<sequence>MRCGIFSQLHNLACPSGRSTAKIVSERFMLPNIQRNIKDWMRHCLDCQSFRVCRYEKSPLSHFLIPEERFYSQF</sequence>